<accession>A0A0J7N2E4</accession>
<evidence type="ECO:0008006" key="4">
    <source>
        <dbReference type="Google" id="ProtNLM"/>
    </source>
</evidence>
<evidence type="ECO:0000313" key="2">
    <source>
        <dbReference type="EMBL" id="KMQ86830.1"/>
    </source>
</evidence>
<dbReference type="EMBL" id="LBMM01011453">
    <property type="protein sequence ID" value="KMQ86830.1"/>
    <property type="molecule type" value="Genomic_DNA"/>
</dbReference>
<organism evidence="2 3">
    <name type="scientific">Lasius niger</name>
    <name type="common">Black garden ant</name>
    <dbReference type="NCBI Taxonomy" id="67767"/>
    <lineage>
        <taxon>Eukaryota</taxon>
        <taxon>Metazoa</taxon>
        <taxon>Ecdysozoa</taxon>
        <taxon>Arthropoda</taxon>
        <taxon>Hexapoda</taxon>
        <taxon>Insecta</taxon>
        <taxon>Pterygota</taxon>
        <taxon>Neoptera</taxon>
        <taxon>Endopterygota</taxon>
        <taxon>Hymenoptera</taxon>
        <taxon>Apocrita</taxon>
        <taxon>Aculeata</taxon>
        <taxon>Formicoidea</taxon>
        <taxon>Formicidae</taxon>
        <taxon>Formicinae</taxon>
        <taxon>Lasius</taxon>
        <taxon>Lasius</taxon>
    </lineage>
</organism>
<proteinExistence type="predicted"/>
<evidence type="ECO:0000256" key="1">
    <source>
        <dbReference type="SAM" id="MobiDB-lite"/>
    </source>
</evidence>
<dbReference type="PANTHER" id="PTHR47027:SF20">
    <property type="entry name" value="REVERSE TRANSCRIPTASE-LIKE PROTEIN WITH RNA-DIRECTED DNA POLYMERASE DOMAIN"/>
    <property type="match status" value="1"/>
</dbReference>
<keyword evidence="3" id="KW-1185">Reference proteome</keyword>
<evidence type="ECO:0000313" key="3">
    <source>
        <dbReference type="Proteomes" id="UP000036403"/>
    </source>
</evidence>
<sequence>MVLMAEDEERIKAMIMRLEGYLRRKRLEVNVNKTKIIVFKKGGGRRKKISWRWEGKEIEEVKEIRYLGYIFQKNGRQDGHIRERIKKAMGILGQIWGIGKRKFGKDLGRRIWLFDTLVWTVLGYGAEVWGWREREKVEGVEEQFLRWMVGADWRTPGYLIREELKRDKLRGRAARRAWNFEKKLEEGKGGEIARECLEEIKKRLEKNKKKSEWEEEREKFYRERED</sequence>
<dbReference type="PANTHER" id="PTHR47027">
    <property type="entry name" value="REVERSE TRANSCRIPTASE DOMAIN-CONTAINING PROTEIN"/>
    <property type="match status" value="1"/>
</dbReference>
<feature type="region of interest" description="Disordered" evidence="1">
    <location>
        <begin position="206"/>
        <end position="226"/>
    </location>
</feature>
<gene>
    <name evidence="2" type="ORF">RF55_14087</name>
</gene>
<name>A0A0J7N2E4_LASNI</name>
<dbReference type="AlphaFoldDB" id="A0A0J7N2E4"/>
<dbReference type="OrthoDB" id="7694702at2759"/>
<feature type="compositionally biased region" description="Basic and acidic residues" evidence="1">
    <location>
        <begin position="210"/>
        <end position="226"/>
    </location>
</feature>
<protein>
    <recommendedName>
        <fullName evidence="4">Reverse transcriptase domain-containing protein</fullName>
    </recommendedName>
</protein>
<dbReference type="PaxDb" id="67767-A0A0J7N2E4"/>
<dbReference type="Proteomes" id="UP000036403">
    <property type="component" value="Unassembled WGS sequence"/>
</dbReference>
<comment type="caution">
    <text evidence="2">The sequence shown here is derived from an EMBL/GenBank/DDBJ whole genome shotgun (WGS) entry which is preliminary data.</text>
</comment>
<reference evidence="2 3" key="1">
    <citation type="submission" date="2015-04" db="EMBL/GenBank/DDBJ databases">
        <title>Lasius niger genome sequencing.</title>
        <authorList>
            <person name="Konorov E.A."/>
            <person name="Nikitin M.A."/>
            <person name="Kirill M.V."/>
            <person name="Chang P."/>
        </authorList>
    </citation>
    <scope>NUCLEOTIDE SEQUENCE [LARGE SCALE GENOMIC DNA]</scope>
    <source>
        <tissue evidence="2">Whole</tissue>
    </source>
</reference>